<proteinExistence type="predicted"/>
<sequence>MMNHQSMEVNDDESSSGEEFMTEGSPINQNKNNDDDNEAVDMDVNELNEEEKQNSHMDSGIIAGSDDDDDKSPQMDESPTDPESTNEEIDHVSYELEYKKDKAMEELSAVFKLLNIDPIHDRSVVAPIRTKVDEVYRKLNRLCDVLDEKSQLSNDAHPNELTIQESNELLSGLKKLYADSDADERVRLMTIAPKDWGRQKIAKWFQSKPNQARRSLVLRKNSGILAYPQCLRGTNRALSDSTIDEVVEFYREDGISRASSNSKDTIKINGQSVAVHFLEMRVLDAYRIFNEQHPGLVARSTFNALRPREVKTATPHDTCICIIHENIDLLLKAWNNHYKKCAGTAALSATLKINMKDLINQMLSPDSNEKCFSGKCNNCSSKNIRDVLTGNSMVDLDEECLWTL</sequence>
<keyword evidence="3" id="KW-1185">Reference proteome</keyword>
<accession>A0A816C4I3</accession>
<evidence type="ECO:0000313" key="3">
    <source>
        <dbReference type="Proteomes" id="UP000663828"/>
    </source>
</evidence>
<comment type="caution">
    <text evidence="2">The sequence shown here is derived from an EMBL/GenBank/DDBJ whole genome shotgun (WGS) entry which is preliminary data.</text>
</comment>
<protein>
    <submittedName>
        <fullName evidence="2">Uncharacterized protein</fullName>
    </submittedName>
</protein>
<name>A0A816C4I3_ADIRI</name>
<feature type="compositionally biased region" description="Acidic residues" evidence="1">
    <location>
        <begin position="78"/>
        <end position="87"/>
    </location>
</feature>
<evidence type="ECO:0000256" key="1">
    <source>
        <dbReference type="SAM" id="MobiDB-lite"/>
    </source>
</evidence>
<feature type="compositionally biased region" description="Acidic residues" evidence="1">
    <location>
        <begin position="35"/>
        <end position="49"/>
    </location>
</feature>
<evidence type="ECO:0000313" key="2">
    <source>
        <dbReference type="EMBL" id="CAF1619930.1"/>
    </source>
</evidence>
<feature type="region of interest" description="Disordered" evidence="1">
    <location>
        <begin position="1"/>
        <end position="89"/>
    </location>
</feature>
<dbReference type="AlphaFoldDB" id="A0A816C4I3"/>
<dbReference type="PANTHER" id="PTHR46601">
    <property type="entry name" value="ULP_PROTEASE DOMAIN-CONTAINING PROTEIN"/>
    <property type="match status" value="1"/>
</dbReference>
<gene>
    <name evidence="2" type="ORF">XAT740_LOCUS50098</name>
</gene>
<reference evidence="2" key="1">
    <citation type="submission" date="2021-02" db="EMBL/GenBank/DDBJ databases">
        <authorList>
            <person name="Nowell W R."/>
        </authorList>
    </citation>
    <scope>NUCLEOTIDE SEQUENCE</scope>
</reference>
<dbReference type="Proteomes" id="UP000663828">
    <property type="component" value="Unassembled WGS sequence"/>
</dbReference>
<organism evidence="2 3">
    <name type="scientific">Adineta ricciae</name>
    <name type="common">Rotifer</name>
    <dbReference type="NCBI Taxonomy" id="249248"/>
    <lineage>
        <taxon>Eukaryota</taxon>
        <taxon>Metazoa</taxon>
        <taxon>Spiralia</taxon>
        <taxon>Gnathifera</taxon>
        <taxon>Rotifera</taxon>
        <taxon>Eurotatoria</taxon>
        <taxon>Bdelloidea</taxon>
        <taxon>Adinetida</taxon>
        <taxon>Adinetidae</taxon>
        <taxon>Adineta</taxon>
    </lineage>
</organism>
<dbReference type="PANTHER" id="PTHR46601:SF1">
    <property type="entry name" value="ADF-H DOMAIN-CONTAINING PROTEIN"/>
    <property type="match status" value="1"/>
</dbReference>
<dbReference type="EMBL" id="CAJNOR010007588">
    <property type="protein sequence ID" value="CAF1619930.1"/>
    <property type="molecule type" value="Genomic_DNA"/>
</dbReference>